<accession>A0A9Q3ILY4</accession>
<protein>
    <submittedName>
        <fullName evidence="2">Uncharacterized protein</fullName>
    </submittedName>
</protein>
<dbReference type="Proteomes" id="UP000765509">
    <property type="component" value="Unassembled WGS sequence"/>
</dbReference>
<feature type="region of interest" description="Disordered" evidence="1">
    <location>
        <begin position="24"/>
        <end position="57"/>
    </location>
</feature>
<proteinExistence type="predicted"/>
<name>A0A9Q3ILY4_9BASI</name>
<dbReference type="EMBL" id="AVOT02048665">
    <property type="protein sequence ID" value="MBW0543879.1"/>
    <property type="molecule type" value="Genomic_DNA"/>
</dbReference>
<evidence type="ECO:0000313" key="2">
    <source>
        <dbReference type="EMBL" id="MBW0543879.1"/>
    </source>
</evidence>
<keyword evidence="3" id="KW-1185">Reference proteome</keyword>
<reference evidence="2" key="1">
    <citation type="submission" date="2021-03" db="EMBL/GenBank/DDBJ databases">
        <title>Draft genome sequence of rust myrtle Austropuccinia psidii MF-1, a brazilian biotype.</title>
        <authorList>
            <person name="Quecine M.C."/>
            <person name="Pachon D.M.R."/>
            <person name="Bonatelli M.L."/>
            <person name="Correr F.H."/>
            <person name="Franceschini L.M."/>
            <person name="Leite T.F."/>
            <person name="Margarido G.R.A."/>
            <person name="Almeida C.A."/>
            <person name="Ferrarezi J.A."/>
            <person name="Labate C.A."/>
        </authorList>
    </citation>
    <scope>NUCLEOTIDE SEQUENCE</scope>
    <source>
        <strain evidence="2">MF-1</strain>
    </source>
</reference>
<organism evidence="2 3">
    <name type="scientific">Austropuccinia psidii MF-1</name>
    <dbReference type="NCBI Taxonomy" id="1389203"/>
    <lineage>
        <taxon>Eukaryota</taxon>
        <taxon>Fungi</taxon>
        <taxon>Dikarya</taxon>
        <taxon>Basidiomycota</taxon>
        <taxon>Pucciniomycotina</taxon>
        <taxon>Pucciniomycetes</taxon>
        <taxon>Pucciniales</taxon>
        <taxon>Sphaerophragmiaceae</taxon>
        <taxon>Austropuccinia</taxon>
    </lineage>
</organism>
<gene>
    <name evidence="2" type="ORF">O181_083594</name>
</gene>
<evidence type="ECO:0000256" key="1">
    <source>
        <dbReference type="SAM" id="MobiDB-lite"/>
    </source>
</evidence>
<evidence type="ECO:0000313" key="3">
    <source>
        <dbReference type="Proteomes" id="UP000765509"/>
    </source>
</evidence>
<dbReference type="AlphaFoldDB" id="A0A9Q3ILY4"/>
<sequence>MNLQYDIQSEIRLITEKMDKTNEANLNMPKFSTPFSHIRSPVKPKEEKTNPLMTDLSHQDNNQVLMKEAAQLKEWPTFTGEGEYDHMSLIKKMDVLQEDYAIPD</sequence>
<comment type="caution">
    <text evidence="2">The sequence shown here is derived from an EMBL/GenBank/DDBJ whole genome shotgun (WGS) entry which is preliminary data.</text>
</comment>